<dbReference type="EMBL" id="CP045644">
    <property type="protein sequence ID" value="QFZ87151.1"/>
    <property type="molecule type" value="Genomic_DNA"/>
</dbReference>
<name>A0A5Q0MBZ7_VARPD</name>
<dbReference type="NCBIfam" id="TIGR02532">
    <property type="entry name" value="IV_pilin_GFxxxE"/>
    <property type="match status" value="1"/>
</dbReference>
<dbReference type="InterPro" id="IPR045584">
    <property type="entry name" value="Pilin-like"/>
</dbReference>
<organism evidence="2 3">
    <name type="scientific">Variovorax paradoxus</name>
    <dbReference type="NCBI Taxonomy" id="34073"/>
    <lineage>
        <taxon>Bacteria</taxon>
        <taxon>Pseudomonadati</taxon>
        <taxon>Pseudomonadota</taxon>
        <taxon>Betaproteobacteria</taxon>
        <taxon>Burkholderiales</taxon>
        <taxon>Comamonadaceae</taxon>
        <taxon>Variovorax</taxon>
    </lineage>
</organism>
<reference evidence="2 3" key="1">
    <citation type="submission" date="2019-10" db="EMBL/GenBank/DDBJ databases">
        <title>Complete genome sequence of Variovorax paradoxus 5C-2.</title>
        <authorList>
            <person name="Gogoleva N.E."/>
            <person name="Balkin A.S."/>
        </authorList>
    </citation>
    <scope>NUCLEOTIDE SEQUENCE [LARGE SCALE GENOMIC DNA]</scope>
    <source>
        <strain evidence="2 3">5C-2</strain>
    </source>
</reference>
<dbReference type="GO" id="GO:0043683">
    <property type="term" value="P:type IV pilus assembly"/>
    <property type="evidence" value="ECO:0007669"/>
    <property type="project" value="InterPro"/>
</dbReference>
<protein>
    <submittedName>
        <fullName evidence="2">Prepilin-type N-terminal cleavage/methylation domain-containing protein</fullName>
    </submittedName>
</protein>
<keyword evidence="1" id="KW-1133">Transmembrane helix</keyword>
<evidence type="ECO:0000313" key="3">
    <source>
        <dbReference type="Proteomes" id="UP000326780"/>
    </source>
</evidence>
<dbReference type="AlphaFoldDB" id="A0A5Q0MBZ7"/>
<evidence type="ECO:0000256" key="1">
    <source>
        <dbReference type="SAM" id="Phobius"/>
    </source>
</evidence>
<dbReference type="Gene3D" id="3.30.700.10">
    <property type="entry name" value="Glycoprotein, Type 4 Pilin"/>
    <property type="match status" value="1"/>
</dbReference>
<dbReference type="Pfam" id="PF16732">
    <property type="entry name" value="ComP_DUS"/>
    <property type="match status" value="1"/>
</dbReference>
<dbReference type="RefSeq" id="WP_153285583.1">
    <property type="nucleotide sequence ID" value="NZ_CP045644.1"/>
</dbReference>
<feature type="transmembrane region" description="Helical" evidence="1">
    <location>
        <begin position="12"/>
        <end position="36"/>
    </location>
</feature>
<dbReference type="PROSITE" id="PS00409">
    <property type="entry name" value="PROKAR_NTER_METHYL"/>
    <property type="match status" value="1"/>
</dbReference>
<dbReference type="InterPro" id="IPR031982">
    <property type="entry name" value="PilE-like"/>
</dbReference>
<sequence length="143" mass="15181">MTQHSQARTSGGFTLIEVMITVAIVAILASIAYPSYLRYIIRSNRSAAQGYMLEVTNLQQRYLLDARAYAANLATLNSSVPSHVSSNYTVTTAPKTGTTLPGFRVTATPIGSQLARDTDCAELTIDESGTKTASGNSGVAGCW</sequence>
<dbReference type="Pfam" id="PF07963">
    <property type="entry name" value="N_methyl"/>
    <property type="match status" value="1"/>
</dbReference>
<evidence type="ECO:0000313" key="2">
    <source>
        <dbReference type="EMBL" id="QFZ87151.1"/>
    </source>
</evidence>
<keyword evidence="1" id="KW-0472">Membrane</keyword>
<dbReference type="SUPFAM" id="SSF54523">
    <property type="entry name" value="Pili subunits"/>
    <property type="match status" value="1"/>
</dbReference>
<accession>A0A5Q0MBZ7</accession>
<keyword evidence="1" id="KW-0812">Transmembrane</keyword>
<dbReference type="Proteomes" id="UP000326780">
    <property type="component" value="Chromosome"/>
</dbReference>
<dbReference type="InterPro" id="IPR012902">
    <property type="entry name" value="N_methyl_site"/>
</dbReference>
<proteinExistence type="predicted"/>
<gene>
    <name evidence="2" type="ORF">GFK26_32415</name>
</gene>